<comment type="caution">
    <text evidence="1">The sequence shown here is derived from an EMBL/GenBank/DDBJ whole genome shotgun (WGS) entry which is preliminary data.</text>
</comment>
<evidence type="ECO:0000313" key="2">
    <source>
        <dbReference type="Proteomes" id="UP001234297"/>
    </source>
</evidence>
<reference evidence="1 2" key="1">
    <citation type="journal article" date="2022" name="Hortic Res">
        <title>A haplotype resolved chromosomal level avocado genome allows analysis of novel avocado genes.</title>
        <authorList>
            <person name="Nath O."/>
            <person name="Fletcher S.J."/>
            <person name="Hayward A."/>
            <person name="Shaw L.M."/>
            <person name="Masouleh A.K."/>
            <person name="Furtado A."/>
            <person name="Henry R.J."/>
            <person name="Mitter N."/>
        </authorList>
    </citation>
    <scope>NUCLEOTIDE SEQUENCE [LARGE SCALE GENOMIC DNA]</scope>
    <source>
        <strain evidence="2">cv. Hass</strain>
    </source>
</reference>
<keyword evidence="2" id="KW-1185">Reference proteome</keyword>
<sequence>MGKKTGWFGRFLRFFSKLGSEKKKGRKEKQQLETFERVYSQPIQKAASTSKNTDHVIEHWSFRTQYHRERAATCIQTYYRGYLARKALRALRAVVKLQALVRGHYVRKQGLETMRCMESLVRVQDRARSQRLIRMSQSKREEGEEMKRHIGSVDNNNIGKERWDLGRRSMEEHYVLRKSQEHQHDAAFIRLERGHHARAASIYHQQQQQQQQSQWPSEIQKERLGCNWHDRWMYQPRQHGLMAPPPESPYHDLLSESDLSSEMYVGVGRLSGRRHSAEYPNRARYTFPDRPVRLARHSADFPGQHAMDGGTTMDMVPGYMAPTQSAKAKVVRDQGSGSVNSGGGTPVYQLPKGPSSKLVNPFHLLQSDWPAGSSPDLIGVVDQTPPRGLRRRRIDFG</sequence>
<accession>A0ACC2LZ59</accession>
<dbReference type="Proteomes" id="UP001234297">
    <property type="component" value="Chromosome 5"/>
</dbReference>
<gene>
    <name evidence="1" type="ORF">MRB53_015495</name>
</gene>
<proteinExistence type="predicted"/>
<evidence type="ECO:0000313" key="1">
    <source>
        <dbReference type="EMBL" id="KAJ8638801.1"/>
    </source>
</evidence>
<name>A0ACC2LZ59_PERAE</name>
<protein>
    <submittedName>
        <fullName evidence="1">Uncharacterized protein</fullName>
    </submittedName>
</protein>
<dbReference type="EMBL" id="CM056813">
    <property type="protein sequence ID" value="KAJ8638801.1"/>
    <property type="molecule type" value="Genomic_DNA"/>
</dbReference>
<organism evidence="1 2">
    <name type="scientific">Persea americana</name>
    <name type="common">Avocado</name>
    <dbReference type="NCBI Taxonomy" id="3435"/>
    <lineage>
        <taxon>Eukaryota</taxon>
        <taxon>Viridiplantae</taxon>
        <taxon>Streptophyta</taxon>
        <taxon>Embryophyta</taxon>
        <taxon>Tracheophyta</taxon>
        <taxon>Spermatophyta</taxon>
        <taxon>Magnoliopsida</taxon>
        <taxon>Magnoliidae</taxon>
        <taxon>Laurales</taxon>
        <taxon>Lauraceae</taxon>
        <taxon>Persea</taxon>
    </lineage>
</organism>